<evidence type="ECO:0000259" key="1">
    <source>
        <dbReference type="PROSITE" id="PS50011"/>
    </source>
</evidence>
<dbReference type="GO" id="GO:0005737">
    <property type="term" value="C:cytoplasm"/>
    <property type="evidence" value="ECO:0007669"/>
    <property type="project" value="TreeGrafter"/>
</dbReference>
<protein>
    <recommendedName>
        <fullName evidence="1">Protein kinase domain-containing protein</fullName>
    </recommendedName>
</protein>
<dbReference type="PROSITE" id="PS50011">
    <property type="entry name" value="PROTEIN_KINASE_DOM"/>
    <property type="match status" value="1"/>
</dbReference>
<dbReference type="EMBL" id="JAEACU010000005">
    <property type="protein sequence ID" value="KAH7529235.1"/>
    <property type="molecule type" value="Genomic_DNA"/>
</dbReference>
<proteinExistence type="predicted"/>
<reference evidence="2" key="1">
    <citation type="journal article" date="2021" name="Front. Plant Sci.">
        <title>Chromosome-Scale Genome Assembly for Chinese Sour Jujube and Insights Into Its Genome Evolution and Domestication Signature.</title>
        <authorList>
            <person name="Shen L.-Y."/>
            <person name="Luo H."/>
            <person name="Wang X.-L."/>
            <person name="Wang X.-M."/>
            <person name="Qiu X.-J."/>
            <person name="Liu H."/>
            <person name="Zhou S.-S."/>
            <person name="Jia K.-H."/>
            <person name="Nie S."/>
            <person name="Bao Y.-T."/>
            <person name="Zhang R.-G."/>
            <person name="Yun Q.-Z."/>
            <person name="Chai Y.-H."/>
            <person name="Lu J.-Y."/>
            <person name="Li Y."/>
            <person name="Zhao S.-W."/>
            <person name="Mao J.-F."/>
            <person name="Jia S.-G."/>
            <person name="Mao Y.-M."/>
        </authorList>
    </citation>
    <scope>NUCLEOTIDE SEQUENCE</scope>
    <source>
        <strain evidence="2">AT0</strain>
        <tissue evidence="2">Leaf</tissue>
    </source>
</reference>
<dbReference type="InterPro" id="IPR053235">
    <property type="entry name" value="Ser_Thr_kinase"/>
</dbReference>
<dbReference type="GO" id="GO:0005524">
    <property type="term" value="F:ATP binding"/>
    <property type="evidence" value="ECO:0007669"/>
    <property type="project" value="InterPro"/>
</dbReference>
<sequence>MEVKIADFRVSKIMGSTLDVCNSFVGTRAYMSRERFDPDKYGNGDGKLRWICRRHMESGSNPNGAYMGHFPLLLPCQRPDWGALMCAICFGEVPRFTESVSDKFRSFVECCLDKASAKRWTASQLLAHPFLCRDSISHP</sequence>
<dbReference type="InterPro" id="IPR000719">
    <property type="entry name" value="Prot_kinase_dom"/>
</dbReference>
<dbReference type="InterPro" id="IPR011009">
    <property type="entry name" value="Kinase-like_dom_sf"/>
</dbReference>
<organism evidence="2 3">
    <name type="scientific">Ziziphus jujuba var. spinosa</name>
    <dbReference type="NCBI Taxonomy" id="714518"/>
    <lineage>
        <taxon>Eukaryota</taxon>
        <taxon>Viridiplantae</taxon>
        <taxon>Streptophyta</taxon>
        <taxon>Embryophyta</taxon>
        <taxon>Tracheophyta</taxon>
        <taxon>Spermatophyta</taxon>
        <taxon>Magnoliopsida</taxon>
        <taxon>eudicotyledons</taxon>
        <taxon>Gunneridae</taxon>
        <taxon>Pentapetalae</taxon>
        <taxon>rosids</taxon>
        <taxon>fabids</taxon>
        <taxon>Rosales</taxon>
        <taxon>Rhamnaceae</taxon>
        <taxon>Paliureae</taxon>
        <taxon>Ziziphus</taxon>
    </lineage>
</organism>
<gene>
    <name evidence="2" type="ORF">FEM48_Zijuj05G0163100</name>
</gene>
<dbReference type="GO" id="GO:0004674">
    <property type="term" value="F:protein serine/threonine kinase activity"/>
    <property type="evidence" value="ECO:0007669"/>
    <property type="project" value="TreeGrafter"/>
</dbReference>
<feature type="domain" description="Protein kinase" evidence="1">
    <location>
        <begin position="1"/>
        <end position="131"/>
    </location>
</feature>
<comment type="caution">
    <text evidence="2">The sequence shown here is derived from an EMBL/GenBank/DDBJ whole genome shotgun (WGS) entry which is preliminary data.</text>
</comment>
<dbReference type="PANTHER" id="PTHR24361:SF769">
    <property type="entry name" value="MITOGEN-ACTIVATED PROTEIN KINASE KINASE 7-RELATED"/>
    <property type="match status" value="1"/>
</dbReference>
<dbReference type="PANTHER" id="PTHR24361">
    <property type="entry name" value="MITOGEN-ACTIVATED KINASE KINASE KINASE"/>
    <property type="match status" value="1"/>
</dbReference>
<name>A0A978VFU6_ZIZJJ</name>
<evidence type="ECO:0000313" key="2">
    <source>
        <dbReference type="EMBL" id="KAH7529235.1"/>
    </source>
</evidence>
<accession>A0A978VFU6</accession>
<evidence type="ECO:0000313" key="3">
    <source>
        <dbReference type="Proteomes" id="UP000813462"/>
    </source>
</evidence>
<dbReference type="Proteomes" id="UP000813462">
    <property type="component" value="Unassembled WGS sequence"/>
</dbReference>
<dbReference type="AlphaFoldDB" id="A0A978VFU6"/>
<dbReference type="SUPFAM" id="SSF56112">
    <property type="entry name" value="Protein kinase-like (PK-like)"/>
    <property type="match status" value="1"/>
</dbReference>
<dbReference type="Gene3D" id="1.10.510.10">
    <property type="entry name" value="Transferase(Phosphotransferase) domain 1"/>
    <property type="match status" value="2"/>
</dbReference>